<comment type="pathway">
    <text evidence="3">tRNA modification; 5-methoxycarbonylmethyl-2-thiouridine-tRNA biosynthesis.</text>
</comment>
<organism evidence="12 15">
    <name type="scientific">Phytophthora kernoviae</name>
    <dbReference type="NCBI Taxonomy" id="325452"/>
    <lineage>
        <taxon>Eukaryota</taxon>
        <taxon>Sar</taxon>
        <taxon>Stramenopiles</taxon>
        <taxon>Oomycota</taxon>
        <taxon>Peronosporomycetes</taxon>
        <taxon>Peronosporales</taxon>
        <taxon>Peronosporaceae</taxon>
        <taxon>Phytophthora</taxon>
    </lineage>
</organism>
<evidence type="ECO:0000313" key="15">
    <source>
        <dbReference type="Proteomes" id="UP000285883"/>
    </source>
</evidence>
<feature type="compositionally biased region" description="Acidic residues" evidence="9">
    <location>
        <begin position="321"/>
        <end position="339"/>
    </location>
</feature>
<evidence type="ECO:0000256" key="8">
    <source>
        <dbReference type="ARBA" id="ARBA00023242"/>
    </source>
</evidence>
<dbReference type="EMBL" id="JPWU03000005">
    <property type="protein sequence ID" value="KAG2533152.1"/>
    <property type="molecule type" value="Genomic_DNA"/>
</dbReference>
<reference evidence="14 15" key="2">
    <citation type="submission" date="2018-07" db="EMBL/GenBank/DDBJ databases">
        <title>Genome sequencing of oomycete isolates from Chile give support for New Zealand origin for Phytophthora kernoviae and make available the first Nothophytophthora sp. genome.</title>
        <authorList>
            <person name="Studholme D.J."/>
            <person name="Sanfuentes E."/>
            <person name="Panda P."/>
            <person name="Hill R."/>
            <person name="Sambles C."/>
            <person name="Grant M."/>
            <person name="Williams N.M."/>
            <person name="Mcdougal R.L."/>
        </authorList>
    </citation>
    <scope>NUCLEOTIDE SEQUENCE [LARGE SCALE GENOMIC DNA]</scope>
    <source>
        <strain evidence="12">Chile2</strain>
        <strain evidence="13">Chile4</strain>
    </source>
</reference>
<dbReference type="PANTHER" id="PTHR15641">
    <property type="entry name" value="ELONGATOR COMPLEX PROTEIN 5"/>
    <property type="match status" value="1"/>
</dbReference>
<keyword evidence="8" id="KW-0539">Nucleus</keyword>
<evidence type="ECO:0000256" key="6">
    <source>
        <dbReference type="ARBA" id="ARBA00022490"/>
    </source>
</evidence>
<sequence>MNVDSHLQAGNLLDELNDSPQVAKGVTPSTKLTHIDYSVDADNFQSSNSSLPGSQLMDKILCDIERIEAKAEARSSGEKGTTSSRPLIVALDSLNTILQQTSLQQVVLFLRKLRSHAVIGSVITRLNASAELPEVAQALSAQATAVVLVETRLSLRAYPLLAKERRRDIPQGAHGFVQLVRQKKNGRSSEGIEYFHAQGDSVTFVTVADIDCHFTESDSKSTHQDTGTMATPLRTGKTQIQADSAPKFKATSDTEISSQALLPVRQEDVSFNLSISATEQYAKNQVQLPYMHQGLGGSSGTSNVGVQEGNAGPGGSTLFFIDEDDPDWDDDDLDDDLDI</sequence>
<evidence type="ECO:0000313" key="10">
    <source>
        <dbReference type="EMBL" id="KAG2532132.1"/>
    </source>
</evidence>
<evidence type="ECO:0000256" key="3">
    <source>
        <dbReference type="ARBA" id="ARBA00005043"/>
    </source>
</evidence>
<accession>A0A421F5P3</accession>
<evidence type="ECO:0000313" key="12">
    <source>
        <dbReference type="EMBL" id="RLN26030.1"/>
    </source>
</evidence>
<keyword evidence="7" id="KW-0819">tRNA processing</keyword>
<dbReference type="GO" id="GO:0033588">
    <property type="term" value="C:elongator holoenzyme complex"/>
    <property type="evidence" value="ECO:0007669"/>
    <property type="project" value="InterPro"/>
</dbReference>
<dbReference type="EMBL" id="MAYM02001187">
    <property type="protein sequence ID" value="RLN26030.1"/>
    <property type="molecule type" value="Genomic_DNA"/>
</dbReference>
<dbReference type="UniPathway" id="UPA00988"/>
<dbReference type="Proteomes" id="UP000285883">
    <property type="component" value="Unassembled WGS sequence"/>
</dbReference>
<evidence type="ECO:0000313" key="14">
    <source>
        <dbReference type="Proteomes" id="UP000285624"/>
    </source>
</evidence>
<evidence type="ECO:0000256" key="7">
    <source>
        <dbReference type="ARBA" id="ARBA00022694"/>
    </source>
</evidence>
<feature type="region of interest" description="Disordered" evidence="9">
    <location>
        <begin position="298"/>
        <end position="339"/>
    </location>
</feature>
<protein>
    <recommendedName>
        <fullName evidence="5">Elongator complex protein 5</fullName>
    </recommendedName>
</protein>
<evidence type="ECO:0000256" key="1">
    <source>
        <dbReference type="ARBA" id="ARBA00004123"/>
    </source>
</evidence>
<keyword evidence="6" id="KW-0963">Cytoplasm</keyword>
<dbReference type="EMBL" id="MBDN02000008">
    <property type="protein sequence ID" value="RLN85473.1"/>
    <property type="molecule type" value="Genomic_DNA"/>
</dbReference>
<dbReference type="GO" id="GO:0000049">
    <property type="term" value="F:tRNA binding"/>
    <property type="evidence" value="ECO:0007669"/>
    <property type="project" value="TreeGrafter"/>
</dbReference>
<keyword evidence="14" id="KW-1185">Reference proteome</keyword>
<comment type="similarity">
    <text evidence="4">Belongs to the ELP5 family.</text>
</comment>
<comment type="subcellular location">
    <subcellularLocation>
        <location evidence="2">Cytoplasm</location>
    </subcellularLocation>
    <subcellularLocation>
        <location evidence="1">Nucleus</location>
    </subcellularLocation>
</comment>
<evidence type="ECO:0000256" key="5">
    <source>
        <dbReference type="ARBA" id="ARBA00020264"/>
    </source>
</evidence>
<evidence type="ECO:0000256" key="4">
    <source>
        <dbReference type="ARBA" id="ARBA00009567"/>
    </source>
</evidence>
<dbReference type="PANTHER" id="PTHR15641:SF1">
    <property type="entry name" value="ELONGATOR COMPLEX PROTEIN 5"/>
    <property type="match status" value="1"/>
</dbReference>
<gene>
    <name evidence="12" type="ORF">BBI17_000561</name>
    <name evidence="13" type="ORF">BBO99_00000522</name>
    <name evidence="10" type="ORF">JM16_000541</name>
    <name evidence="11" type="ORF">JM18_000622</name>
</gene>
<name>A0A421F5P3_9STRA</name>
<dbReference type="GO" id="GO:0005634">
    <property type="term" value="C:nucleus"/>
    <property type="evidence" value="ECO:0007669"/>
    <property type="project" value="UniProtKB-SubCell"/>
</dbReference>
<dbReference type="Pfam" id="PF10483">
    <property type="entry name" value="Elong_Iki1"/>
    <property type="match status" value="1"/>
</dbReference>
<comment type="caution">
    <text evidence="12">The sequence shown here is derived from an EMBL/GenBank/DDBJ whole genome shotgun (WGS) entry which is preliminary data.</text>
</comment>
<dbReference type="GO" id="GO:0005829">
    <property type="term" value="C:cytosol"/>
    <property type="evidence" value="ECO:0007669"/>
    <property type="project" value="TreeGrafter"/>
</dbReference>
<dbReference type="GO" id="GO:0002098">
    <property type="term" value="P:tRNA wobble uridine modification"/>
    <property type="evidence" value="ECO:0007669"/>
    <property type="project" value="InterPro"/>
</dbReference>
<evidence type="ECO:0000256" key="2">
    <source>
        <dbReference type="ARBA" id="ARBA00004496"/>
    </source>
</evidence>
<dbReference type="AlphaFoldDB" id="A0A421F5P3"/>
<dbReference type="Proteomes" id="UP000792063">
    <property type="component" value="Unassembled WGS sequence"/>
</dbReference>
<dbReference type="Proteomes" id="UP000285624">
    <property type="component" value="Unassembled WGS sequence"/>
</dbReference>
<reference evidence="10" key="3">
    <citation type="submission" date="2020-06" db="EMBL/GenBank/DDBJ databases">
        <authorList>
            <person name="Studholme D.J."/>
        </authorList>
    </citation>
    <scope>NUCLEOTIDE SEQUENCE</scope>
    <source>
        <strain evidence="10">NZFS 2646</strain>
        <strain evidence="11">NZFS 3630</strain>
    </source>
</reference>
<proteinExistence type="inferred from homology"/>
<reference evidence="10" key="1">
    <citation type="journal article" date="2015" name="Genom Data">
        <title>Genome sequences of six Phytophthora species associated with forests in New Zealand.</title>
        <authorList>
            <person name="Studholme D.J."/>
            <person name="McDougal R.L."/>
            <person name="Sambles C."/>
            <person name="Hansen E."/>
            <person name="Hardy G."/>
            <person name="Grant M."/>
            <person name="Ganley R.J."/>
            <person name="Williams N.M."/>
        </authorList>
    </citation>
    <scope>NUCLEOTIDE SEQUENCE</scope>
    <source>
        <strain evidence="10">NZFS 2646</strain>
        <strain evidence="11">NZFS 3630</strain>
    </source>
</reference>
<evidence type="ECO:0000313" key="13">
    <source>
        <dbReference type="EMBL" id="RLN85473.1"/>
    </source>
</evidence>
<evidence type="ECO:0000313" key="11">
    <source>
        <dbReference type="EMBL" id="KAG2533152.1"/>
    </source>
</evidence>
<dbReference type="Proteomes" id="UP000785171">
    <property type="component" value="Unassembled WGS sequence"/>
</dbReference>
<evidence type="ECO:0000256" key="9">
    <source>
        <dbReference type="SAM" id="MobiDB-lite"/>
    </source>
</evidence>
<dbReference type="InterPro" id="IPR019519">
    <property type="entry name" value="Elp5"/>
</dbReference>
<dbReference type="EMBL" id="JPWV03000006">
    <property type="protein sequence ID" value="KAG2532132.1"/>
    <property type="molecule type" value="Genomic_DNA"/>
</dbReference>